<name>A0A0B5A5E2_9CAUD</name>
<evidence type="ECO:0000313" key="1">
    <source>
        <dbReference type="EMBL" id="AJD82281.1"/>
    </source>
</evidence>
<proteinExistence type="predicted"/>
<reference evidence="1 2" key="1">
    <citation type="submission" date="2014-10" db="EMBL/GenBank/DDBJ databases">
        <authorList>
            <person name="Mthembu S."/>
            <person name="Kuvar S."/>
            <person name="Nduna N."/>
            <person name="Pillay S."/>
            <person name="Pillay T."/>
            <person name="Tang P.-C."/>
            <person name="Reddy N."/>
            <person name="Larsen M.H."/>
            <person name="Rubin E.J."/>
            <person name="Russell D.A."/>
            <person name="Guerrero C.A."/>
            <person name="Bowman C.A."/>
            <person name="Jacobs-Sera D."/>
            <person name="Hendrix R.W."/>
            <person name="Hatfull G.F."/>
        </authorList>
    </citation>
    <scope>NUCLEOTIDE SEQUENCE [LARGE SCALE GENOMIC DNA]</scope>
</reference>
<sequence length="102" mass="10365">MSSTNFVHVGKVDVPEPGRGVGEIVVGVRADLGRVVVSSADPDGRRGAVRPLTPEVAQAVAGHLVRAAGVAASLSEAHRVYAAALQQAEADLAAAFAREVNA</sequence>
<dbReference type="RefSeq" id="YP_009125813.1">
    <property type="nucleotide sequence ID" value="NC_026603.1"/>
</dbReference>
<dbReference type="KEGG" id="vg:23680421"/>
<dbReference type="GeneID" id="23680421"/>
<evidence type="ECO:0000313" key="2">
    <source>
        <dbReference type="Proteomes" id="UP000031717"/>
    </source>
</evidence>
<keyword evidence="2" id="KW-1185">Reference proteome</keyword>
<dbReference type="EMBL" id="KP027199">
    <property type="protein sequence ID" value="AJD82281.1"/>
    <property type="molecule type" value="Genomic_DNA"/>
</dbReference>
<accession>A0A0B5A5E2</accession>
<protein>
    <submittedName>
        <fullName evidence="1">Uncharacterized protein</fullName>
    </submittedName>
</protein>
<gene>
    <name evidence="1" type="primary">61</name>
    <name evidence="1" type="ORF">PBI_KESHU_61</name>
</gene>
<dbReference type="OrthoDB" id="169at1623306"/>
<dbReference type="Proteomes" id="UP000031717">
    <property type="component" value="Segment"/>
</dbReference>
<organism evidence="1 2">
    <name type="scientific">Mycobacterium phage Keshu</name>
    <dbReference type="NCBI Taxonomy" id="1567471"/>
    <lineage>
        <taxon>Viruses</taxon>
        <taxon>Duplodnaviria</taxon>
        <taxon>Heunggongvirae</taxon>
        <taxon>Uroviricota</taxon>
        <taxon>Caudoviricetes</taxon>
        <taxon>Weiservirinae</taxon>
        <taxon>Keshuvirus</taxon>
        <taxon>Keshuvirus keshu</taxon>
    </lineage>
</organism>